<dbReference type="PROSITE" id="PS50103">
    <property type="entry name" value="ZF_C3H1"/>
    <property type="match status" value="5"/>
</dbReference>
<feature type="domain" description="C3H1-type" evidence="13">
    <location>
        <begin position="104"/>
        <end position="132"/>
    </location>
</feature>
<protein>
    <recommendedName>
        <fullName evidence="12">mRNA 3'-end-processing protein</fullName>
    </recommendedName>
</protein>
<dbReference type="EMBL" id="CWKI01000016">
    <property type="protein sequence ID" value="CTR11140.1"/>
    <property type="molecule type" value="Genomic_DNA"/>
</dbReference>
<dbReference type="GO" id="GO:0031124">
    <property type="term" value="P:mRNA 3'-end processing"/>
    <property type="evidence" value="ECO:0007669"/>
    <property type="project" value="UniProtKB-UniRule"/>
</dbReference>
<evidence type="ECO:0000256" key="8">
    <source>
        <dbReference type="ARBA" id="ARBA00022884"/>
    </source>
</evidence>
<dbReference type="InterPro" id="IPR000571">
    <property type="entry name" value="Znf_CCCH"/>
</dbReference>
<keyword evidence="15" id="KW-1185">Reference proteome</keyword>
<proteinExistence type="inferred from homology"/>
<keyword evidence="3 12" id="KW-0507">mRNA processing</keyword>
<name>A0A0K3CRL1_RHOTO</name>
<feature type="domain" description="C3H1-type" evidence="13">
    <location>
        <begin position="162"/>
        <end position="184"/>
    </location>
</feature>
<feature type="zinc finger region" description="C3H1-type" evidence="11">
    <location>
        <begin position="104"/>
        <end position="132"/>
    </location>
</feature>
<dbReference type="Proteomes" id="UP000199069">
    <property type="component" value="Unassembled WGS sequence"/>
</dbReference>
<dbReference type="Pfam" id="PF14608">
    <property type="entry name" value="zf-CCCH_2"/>
    <property type="match status" value="2"/>
</dbReference>
<feature type="domain" description="C3H1-type" evidence="13">
    <location>
        <begin position="133"/>
        <end position="160"/>
    </location>
</feature>
<evidence type="ECO:0000256" key="4">
    <source>
        <dbReference type="ARBA" id="ARBA00022723"/>
    </source>
</evidence>
<evidence type="ECO:0000313" key="15">
    <source>
        <dbReference type="Proteomes" id="UP000199069"/>
    </source>
</evidence>
<organism evidence="14 15">
    <name type="scientific">Rhodotorula toruloides</name>
    <name type="common">Yeast</name>
    <name type="synonym">Rhodosporidium toruloides</name>
    <dbReference type="NCBI Taxonomy" id="5286"/>
    <lineage>
        <taxon>Eukaryota</taxon>
        <taxon>Fungi</taxon>
        <taxon>Dikarya</taxon>
        <taxon>Basidiomycota</taxon>
        <taxon>Pucciniomycotina</taxon>
        <taxon>Microbotryomycetes</taxon>
        <taxon>Sporidiobolales</taxon>
        <taxon>Sporidiobolaceae</taxon>
        <taxon>Rhodotorula</taxon>
    </lineage>
</organism>
<keyword evidence="7 11" id="KW-0862">Zinc</keyword>
<dbReference type="FunFam" id="4.10.1000.10:FF:000017">
    <property type="entry name" value="Cleavage and polyadenylation specificity factor 30 kDa subunit"/>
    <property type="match status" value="1"/>
</dbReference>
<dbReference type="GO" id="GO:0008270">
    <property type="term" value="F:zinc ion binding"/>
    <property type="evidence" value="ECO:0007669"/>
    <property type="project" value="UniProtKB-KW"/>
</dbReference>
<comment type="subcellular location">
    <subcellularLocation>
        <location evidence="1 12">Nucleus</location>
    </subcellularLocation>
</comment>
<evidence type="ECO:0000256" key="2">
    <source>
        <dbReference type="ARBA" id="ARBA00008907"/>
    </source>
</evidence>
<feature type="zinc finger region" description="C3H1-type" evidence="11">
    <location>
        <begin position="76"/>
        <end position="103"/>
    </location>
</feature>
<accession>A0A0K3CRL1</accession>
<reference evidence="14 15" key="1">
    <citation type="submission" date="2015-07" db="EMBL/GenBank/DDBJ databases">
        <authorList>
            <person name="Cajimat M.N.B."/>
            <person name="Milazzo M.L."/>
            <person name="Fulhorst C.F."/>
        </authorList>
    </citation>
    <scope>NUCLEOTIDE SEQUENCE [LARGE SCALE GENOMIC DNA]</scope>
    <source>
        <strain evidence="14">Single colony</strain>
    </source>
</reference>
<feature type="domain" description="C3H1-type" evidence="13">
    <location>
        <begin position="76"/>
        <end position="103"/>
    </location>
</feature>
<evidence type="ECO:0000256" key="3">
    <source>
        <dbReference type="ARBA" id="ARBA00022664"/>
    </source>
</evidence>
<keyword evidence="5 12" id="KW-0677">Repeat</keyword>
<feature type="zinc finger region" description="C3H1-type" evidence="11">
    <location>
        <begin position="133"/>
        <end position="160"/>
    </location>
</feature>
<feature type="zinc finger region" description="C3H1-type" evidence="11">
    <location>
        <begin position="162"/>
        <end position="184"/>
    </location>
</feature>
<dbReference type="PANTHER" id="PTHR23102:SF24">
    <property type="entry name" value="CLEAVAGE AND POLYADENYLATION SPECIFICITY FACTOR SUBUNIT 4"/>
    <property type="match status" value="1"/>
</dbReference>
<comment type="similarity">
    <text evidence="2 12">Belongs to the CPSF4/YTH1 family.</text>
</comment>
<evidence type="ECO:0000256" key="9">
    <source>
        <dbReference type="ARBA" id="ARBA00023242"/>
    </source>
</evidence>
<gene>
    <name evidence="14" type="primary">FGENESH: predicted gene_16.27</name>
    <name evidence="14" type="ORF">BN2166_0070010</name>
</gene>
<evidence type="ECO:0000256" key="1">
    <source>
        <dbReference type="ARBA" id="ARBA00004123"/>
    </source>
</evidence>
<dbReference type="OMA" id="MHEYHLR"/>
<keyword evidence="4 11" id="KW-0479">Metal-binding</keyword>
<dbReference type="PANTHER" id="PTHR23102">
    <property type="entry name" value="CLEAVAGE AND POLYADENYLATION SPECIFICITY FACTOR SUBUNIT 4-RELATED"/>
    <property type="match status" value="1"/>
</dbReference>
<evidence type="ECO:0000256" key="10">
    <source>
        <dbReference type="ARBA" id="ARBA00024826"/>
    </source>
</evidence>
<evidence type="ECO:0000256" key="6">
    <source>
        <dbReference type="ARBA" id="ARBA00022771"/>
    </source>
</evidence>
<dbReference type="Gene3D" id="4.10.1000.10">
    <property type="entry name" value="Zinc finger, CCCH-type"/>
    <property type="match status" value="2"/>
</dbReference>
<dbReference type="SUPFAM" id="SSF90229">
    <property type="entry name" value="CCCH zinc finger"/>
    <property type="match status" value="3"/>
</dbReference>
<evidence type="ECO:0000259" key="13">
    <source>
        <dbReference type="PROSITE" id="PS50103"/>
    </source>
</evidence>
<dbReference type="Gene3D" id="6.10.250.3220">
    <property type="match status" value="1"/>
</dbReference>
<dbReference type="SMART" id="SM00356">
    <property type="entry name" value="ZnF_C3H1"/>
    <property type="match status" value="5"/>
</dbReference>
<evidence type="ECO:0000313" key="14">
    <source>
        <dbReference type="EMBL" id="CTR11140.1"/>
    </source>
</evidence>
<evidence type="ECO:0000256" key="11">
    <source>
        <dbReference type="PROSITE-ProRule" id="PRU00723"/>
    </source>
</evidence>
<dbReference type="GO" id="GO:0003723">
    <property type="term" value="F:RNA binding"/>
    <property type="evidence" value="ECO:0007669"/>
    <property type="project" value="UniProtKB-UniRule"/>
</dbReference>
<evidence type="ECO:0000256" key="7">
    <source>
        <dbReference type="ARBA" id="ARBA00022833"/>
    </source>
</evidence>
<dbReference type="GO" id="GO:0005634">
    <property type="term" value="C:nucleus"/>
    <property type="evidence" value="ECO:0007669"/>
    <property type="project" value="UniProtKB-SubCell"/>
</dbReference>
<evidence type="ECO:0000256" key="12">
    <source>
        <dbReference type="RuleBase" id="RU369008"/>
    </source>
</evidence>
<feature type="domain" description="C3H1-type" evidence="13">
    <location>
        <begin position="33"/>
        <end position="61"/>
    </location>
</feature>
<dbReference type="STRING" id="5286.A0A0K3CRL1"/>
<keyword evidence="8 12" id="KW-0694">RNA-binding</keyword>
<keyword evidence="9 12" id="KW-0539">Nucleus</keyword>
<keyword evidence="6 11" id="KW-0863">Zinc-finger</keyword>
<comment type="function">
    <text evidence="10 12">Component of the cleavage factor I (CF I) involved in pre-mRNA 3'-end processing.</text>
</comment>
<feature type="zinc finger region" description="C3H1-type" evidence="11">
    <location>
        <begin position="33"/>
        <end position="61"/>
    </location>
</feature>
<dbReference type="Pfam" id="PF00642">
    <property type="entry name" value="zf-CCCH"/>
    <property type="match status" value="2"/>
</dbReference>
<dbReference type="InterPro" id="IPR045348">
    <property type="entry name" value="CPSF4/Yth1"/>
</dbReference>
<dbReference type="AlphaFoldDB" id="A0A0K3CRL1"/>
<evidence type="ECO:0000256" key="5">
    <source>
        <dbReference type="ARBA" id="ARBA00022737"/>
    </source>
</evidence>
<sequence length="274" mass="30109">MATVLETDPRVLFRHADLSIEPFIKLDLGIRLDHDSQLCPDFIRTGSCPKGALCPLRHVQPSPLNFQPPPPIPQNAHGRTVCKHWLRGLCKKGTTCEFMHEYHLRKMPECWFFAKYGFCSNGDECMYLHVTDEMRIRECPRYRKGFCPDGPDCKLKHVRRVMCPDYLVGFCTKGKDCPFGHAKFEPEPEPPASSTRIPDVSGARFLPEATFRLWRKDWLEHAADPTGRSGSGAANWGAIGAEGEGEGVCCPNGAAGGGGGGGGGGGSGGGMRWY</sequence>
<dbReference type="InterPro" id="IPR036855">
    <property type="entry name" value="Znf_CCCH_sf"/>
</dbReference>